<dbReference type="EMBL" id="SNRY01006947">
    <property type="protein sequence ID" value="KAA6311424.1"/>
    <property type="molecule type" value="Genomic_DNA"/>
</dbReference>
<accession>A0A5J4PS45</accession>
<reference evidence="1" key="1">
    <citation type="submission" date="2019-03" db="EMBL/GenBank/DDBJ databases">
        <title>Single cell metagenomics reveals metabolic interactions within the superorganism composed of flagellate Streblomastix strix and complex community of Bacteroidetes bacteria on its surface.</title>
        <authorList>
            <person name="Treitli S.C."/>
            <person name="Kolisko M."/>
            <person name="Husnik F."/>
            <person name="Keeling P."/>
            <person name="Hampl V."/>
        </authorList>
    </citation>
    <scope>NUCLEOTIDE SEQUENCE</scope>
    <source>
        <strain evidence="1">STM</strain>
    </source>
</reference>
<evidence type="ECO:0000313" key="1">
    <source>
        <dbReference type="EMBL" id="KAA6311424.1"/>
    </source>
</evidence>
<gene>
    <name evidence="1" type="ORF">EZS27_037442</name>
</gene>
<dbReference type="AlphaFoldDB" id="A0A5J4PS45"/>
<name>A0A5J4PS45_9ZZZZ</name>
<comment type="caution">
    <text evidence="1">The sequence shown here is derived from an EMBL/GenBank/DDBJ whole genome shotgun (WGS) entry which is preliminary data.</text>
</comment>
<proteinExistence type="predicted"/>
<organism evidence="1">
    <name type="scientific">termite gut metagenome</name>
    <dbReference type="NCBI Taxonomy" id="433724"/>
    <lineage>
        <taxon>unclassified sequences</taxon>
        <taxon>metagenomes</taxon>
        <taxon>organismal metagenomes</taxon>
    </lineage>
</organism>
<sequence length="198" mass="22517">MDKRIVTCIIMSYFIFLNISCSSDEGYPFYSYDDPTIYSTSDKVMPTEVILFISPYIEHEGQKKYIVADNLCNLLLKVNQKSWQPTDSYVMDTLHLSGKETVGMYRVTNQKLAYPFAVDIKVITGELTTAGQYAELLHNYLSLKPGSYICRVESFDIKTAAGTLEKIYTPALICPLEVNENYASVNLGSFEVFIERFL</sequence>
<protein>
    <submittedName>
        <fullName evidence="1">Uncharacterized protein</fullName>
    </submittedName>
</protein>